<dbReference type="EMBL" id="CM042010">
    <property type="protein sequence ID" value="KAI3780799.1"/>
    <property type="molecule type" value="Genomic_DNA"/>
</dbReference>
<accession>A0ACB9GBH7</accession>
<dbReference type="Proteomes" id="UP001055811">
    <property type="component" value="Linkage Group LG02"/>
</dbReference>
<reference evidence="1 2" key="2">
    <citation type="journal article" date="2022" name="Mol. Ecol. Resour.">
        <title>The genomes of chicory, endive, great burdock and yacon provide insights into Asteraceae paleo-polyploidization history and plant inulin production.</title>
        <authorList>
            <person name="Fan W."/>
            <person name="Wang S."/>
            <person name="Wang H."/>
            <person name="Wang A."/>
            <person name="Jiang F."/>
            <person name="Liu H."/>
            <person name="Zhao H."/>
            <person name="Xu D."/>
            <person name="Zhang Y."/>
        </authorList>
    </citation>
    <scope>NUCLEOTIDE SEQUENCE [LARGE SCALE GENOMIC DNA]</scope>
    <source>
        <strain evidence="2">cv. Punajuju</strain>
        <tissue evidence="1">Leaves</tissue>
    </source>
</reference>
<protein>
    <submittedName>
        <fullName evidence="1">Uncharacterized protein</fullName>
    </submittedName>
</protein>
<evidence type="ECO:0000313" key="1">
    <source>
        <dbReference type="EMBL" id="KAI3780799.1"/>
    </source>
</evidence>
<gene>
    <name evidence="1" type="ORF">L2E82_10790</name>
</gene>
<organism evidence="1 2">
    <name type="scientific">Cichorium intybus</name>
    <name type="common">Chicory</name>
    <dbReference type="NCBI Taxonomy" id="13427"/>
    <lineage>
        <taxon>Eukaryota</taxon>
        <taxon>Viridiplantae</taxon>
        <taxon>Streptophyta</taxon>
        <taxon>Embryophyta</taxon>
        <taxon>Tracheophyta</taxon>
        <taxon>Spermatophyta</taxon>
        <taxon>Magnoliopsida</taxon>
        <taxon>eudicotyledons</taxon>
        <taxon>Gunneridae</taxon>
        <taxon>Pentapetalae</taxon>
        <taxon>asterids</taxon>
        <taxon>campanulids</taxon>
        <taxon>Asterales</taxon>
        <taxon>Asteraceae</taxon>
        <taxon>Cichorioideae</taxon>
        <taxon>Cichorieae</taxon>
        <taxon>Cichoriinae</taxon>
        <taxon>Cichorium</taxon>
    </lineage>
</organism>
<comment type="caution">
    <text evidence="1">The sequence shown here is derived from an EMBL/GenBank/DDBJ whole genome shotgun (WGS) entry which is preliminary data.</text>
</comment>
<proteinExistence type="predicted"/>
<sequence>MWVSMIAAVGSIRAEAKPKPKIVVDRMRVEWGDKEGSGLRALKLFNTGNVALIEVASGNKLWQSFNAPTDTFLPGMKFGTSSMLTSWKSLKDPGTGSYEFRQDQGTKRYFILKDKTYHWKSGSSLANSFDESPFFSQALDLLSNTTTRKRWRSVNNTLYNETYMVIEPYSSCMRGFQPTLPKDYTAGCKRTTEICHNTKDTFVNLTMITLVLLSLGVLTYICYKRLVNRVAGNTQQSIELQSSNMRRVIELLDPDHSIEDDTEGVDVPYFELDTLIAATQDFSEKNKLGQGGFGPVYKAWSLWTEQKPQELMDQTLMESCNPDEVLKCIIIGLLCVQAQPDDRPSMENVIVMLGGEIYTLPTPKEPTVISGRDHATPSSSGLAKPDTQTKNMLEITELDGR</sequence>
<evidence type="ECO:0000313" key="2">
    <source>
        <dbReference type="Proteomes" id="UP001055811"/>
    </source>
</evidence>
<reference evidence="2" key="1">
    <citation type="journal article" date="2022" name="Mol. Ecol. Resour.">
        <title>The genomes of chicory, endive, great burdock and yacon provide insights into Asteraceae palaeo-polyploidization history and plant inulin production.</title>
        <authorList>
            <person name="Fan W."/>
            <person name="Wang S."/>
            <person name="Wang H."/>
            <person name="Wang A."/>
            <person name="Jiang F."/>
            <person name="Liu H."/>
            <person name="Zhao H."/>
            <person name="Xu D."/>
            <person name="Zhang Y."/>
        </authorList>
    </citation>
    <scope>NUCLEOTIDE SEQUENCE [LARGE SCALE GENOMIC DNA]</scope>
    <source>
        <strain evidence="2">cv. Punajuju</strain>
    </source>
</reference>
<name>A0ACB9GBH7_CICIN</name>
<keyword evidence="2" id="KW-1185">Reference proteome</keyword>